<proteinExistence type="predicted"/>
<dbReference type="Proteomes" id="UP000886998">
    <property type="component" value="Unassembled WGS sequence"/>
</dbReference>
<dbReference type="OrthoDB" id="6442499at2759"/>
<organism evidence="1 2">
    <name type="scientific">Trichonephila inaurata madagascariensis</name>
    <dbReference type="NCBI Taxonomy" id="2747483"/>
    <lineage>
        <taxon>Eukaryota</taxon>
        <taxon>Metazoa</taxon>
        <taxon>Ecdysozoa</taxon>
        <taxon>Arthropoda</taxon>
        <taxon>Chelicerata</taxon>
        <taxon>Arachnida</taxon>
        <taxon>Araneae</taxon>
        <taxon>Araneomorphae</taxon>
        <taxon>Entelegynae</taxon>
        <taxon>Araneoidea</taxon>
        <taxon>Nephilidae</taxon>
        <taxon>Trichonephila</taxon>
        <taxon>Trichonephila inaurata</taxon>
    </lineage>
</organism>
<sequence>MLPSSLPVPNLQRMALVQIAIRISNDASVVALTDKYGPISHILPDAASRLFLNETRTVRNMNDEKIIMSKPQVHHTIQVTHEFQRSPNYWWEQLVSRSISTLQLPKVMHRRILGATRAVSLEVDRWMQDHSVLWTVDPYLDLQSDLIWMPIGKIDRAKTAKSFIRNENIDIRIRYILACLYCYEDDVFSLWGRMALIEQAFVCELSQKNKVLKCWTLSAKGESVINWDDLNSVLGLYPLGLPIINEKLDKEMKKFRLVSFVVKGLIEFEYIYQCLSPEEFDSCSESLKVFPQYVLRYLLEWPFQGEFLKVASRGWTFLSPEGFHDLLKVIVFQRIMIGRDDFDYVHLLEEFWKQSPPRHKKSLRKSPIYDIVLLIVDTYIRGPSLSQLLLKHYRKNYLIYQYLRMRYIVFKEEEGIKEFQNLGFSMDSQVDVIKIWPDENLRSCSVYRKLNYCPNENR</sequence>
<protein>
    <submittedName>
        <fullName evidence="1">Uncharacterized protein</fullName>
    </submittedName>
</protein>
<evidence type="ECO:0000313" key="2">
    <source>
        <dbReference type="Proteomes" id="UP000886998"/>
    </source>
</evidence>
<name>A0A8X6IGI9_9ARAC</name>
<evidence type="ECO:0000313" key="1">
    <source>
        <dbReference type="EMBL" id="GFS44835.1"/>
    </source>
</evidence>
<accession>A0A8X6IGI9</accession>
<comment type="caution">
    <text evidence="1">The sequence shown here is derived from an EMBL/GenBank/DDBJ whole genome shotgun (WGS) entry which is preliminary data.</text>
</comment>
<gene>
    <name evidence="1" type="primary">NCL1_40015</name>
    <name evidence="1" type="ORF">TNIN_459381</name>
</gene>
<keyword evidence="2" id="KW-1185">Reference proteome</keyword>
<dbReference type="EMBL" id="BMAV01025799">
    <property type="protein sequence ID" value="GFS44835.1"/>
    <property type="molecule type" value="Genomic_DNA"/>
</dbReference>
<reference evidence="1" key="1">
    <citation type="submission" date="2020-08" db="EMBL/GenBank/DDBJ databases">
        <title>Multicomponent nature underlies the extraordinary mechanical properties of spider dragline silk.</title>
        <authorList>
            <person name="Kono N."/>
            <person name="Nakamura H."/>
            <person name="Mori M."/>
            <person name="Yoshida Y."/>
            <person name="Ohtoshi R."/>
            <person name="Malay A.D."/>
            <person name="Moran D.A.P."/>
            <person name="Tomita M."/>
            <person name="Numata K."/>
            <person name="Arakawa K."/>
        </authorList>
    </citation>
    <scope>NUCLEOTIDE SEQUENCE</scope>
</reference>
<dbReference type="AlphaFoldDB" id="A0A8X6IGI9"/>